<organism evidence="1 2">
    <name type="scientific">Porites lobata</name>
    <dbReference type="NCBI Taxonomy" id="104759"/>
    <lineage>
        <taxon>Eukaryota</taxon>
        <taxon>Metazoa</taxon>
        <taxon>Cnidaria</taxon>
        <taxon>Anthozoa</taxon>
        <taxon>Hexacorallia</taxon>
        <taxon>Scleractinia</taxon>
        <taxon>Fungiina</taxon>
        <taxon>Poritidae</taxon>
        <taxon>Porites</taxon>
    </lineage>
</organism>
<dbReference type="PANTHER" id="PTHR33198">
    <property type="entry name" value="ANK_REP_REGION DOMAIN-CONTAINING PROTEIN-RELATED"/>
    <property type="match status" value="1"/>
</dbReference>
<gene>
    <name evidence="1" type="ORF">PLOB_00026798</name>
</gene>
<accession>A0ABN8NRV9</accession>
<dbReference type="EMBL" id="CALNXK010000032">
    <property type="protein sequence ID" value="CAH3118617.1"/>
    <property type="molecule type" value="Genomic_DNA"/>
</dbReference>
<evidence type="ECO:0008006" key="3">
    <source>
        <dbReference type="Google" id="ProtNLM"/>
    </source>
</evidence>
<evidence type="ECO:0000313" key="1">
    <source>
        <dbReference type="EMBL" id="CAH3118617.1"/>
    </source>
</evidence>
<keyword evidence="2" id="KW-1185">Reference proteome</keyword>
<proteinExistence type="predicted"/>
<sequence length="235" mass="27221">MDMTGDQASNWEFFKDSWKNYAAATKLDQKDKKIVVATLLSIMGKEFLNVCRNLPMTVEERQDANVILTKLDEYFVPKRNTIYERYVFSCRSQKHGKSFDQFLTELRKFAATCQFGTFEDEMLRDRIVTGLRDHGHRERVLRETTLTLQKAIDICRTNEMAANQRLKMKQTDTVHLLHGNETRAHHADPRKNPRKIKNCKYCVDSHAAGKCPAFGKTCTKCNKKNHLAKVCRSTP</sequence>
<protein>
    <recommendedName>
        <fullName evidence="3">Gag protein</fullName>
    </recommendedName>
</protein>
<evidence type="ECO:0000313" key="2">
    <source>
        <dbReference type="Proteomes" id="UP001159405"/>
    </source>
</evidence>
<dbReference type="Proteomes" id="UP001159405">
    <property type="component" value="Unassembled WGS sequence"/>
</dbReference>
<dbReference type="PANTHER" id="PTHR33198:SF19">
    <property type="entry name" value="CCHC-TYPE DOMAIN-CONTAINING PROTEIN"/>
    <property type="match status" value="1"/>
</dbReference>
<reference evidence="1 2" key="1">
    <citation type="submission" date="2022-05" db="EMBL/GenBank/DDBJ databases">
        <authorList>
            <consortium name="Genoscope - CEA"/>
            <person name="William W."/>
        </authorList>
    </citation>
    <scope>NUCLEOTIDE SEQUENCE [LARGE SCALE GENOMIC DNA]</scope>
</reference>
<name>A0ABN8NRV9_9CNID</name>
<comment type="caution">
    <text evidence="1">The sequence shown here is derived from an EMBL/GenBank/DDBJ whole genome shotgun (WGS) entry which is preliminary data.</text>
</comment>